<dbReference type="Pfam" id="PF00246">
    <property type="entry name" value="Peptidase_M14"/>
    <property type="match status" value="1"/>
</dbReference>
<dbReference type="SUPFAM" id="SSF53187">
    <property type="entry name" value="Zn-dependent exopeptidases"/>
    <property type="match status" value="1"/>
</dbReference>
<dbReference type="EMBL" id="UINC01016398">
    <property type="protein sequence ID" value="SVA68297.1"/>
    <property type="molecule type" value="Genomic_DNA"/>
</dbReference>
<feature type="domain" description="Peptidase M14" evidence="1">
    <location>
        <begin position="58"/>
        <end position="116"/>
    </location>
</feature>
<accession>A0A381XVT3</accession>
<dbReference type="AlphaFoldDB" id="A0A381XVT3"/>
<proteinExistence type="predicted"/>
<evidence type="ECO:0000313" key="2">
    <source>
        <dbReference type="EMBL" id="SVA68297.1"/>
    </source>
</evidence>
<organism evidence="2">
    <name type="scientific">marine metagenome</name>
    <dbReference type="NCBI Taxonomy" id="408172"/>
    <lineage>
        <taxon>unclassified sequences</taxon>
        <taxon>metagenomes</taxon>
        <taxon>ecological metagenomes</taxon>
    </lineage>
</organism>
<gene>
    <name evidence="2" type="ORF">METZ01_LOCUS121151</name>
</gene>
<dbReference type="Gene3D" id="3.40.630.10">
    <property type="entry name" value="Zn peptidases"/>
    <property type="match status" value="1"/>
</dbReference>
<name>A0A381XVT3_9ZZZZ</name>
<evidence type="ECO:0000259" key="1">
    <source>
        <dbReference type="Pfam" id="PF00246"/>
    </source>
</evidence>
<protein>
    <recommendedName>
        <fullName evidence="1">Peptidase M14 domain-containing protein</fullName>
    </recommendedName>
</protein>
<dbReference type="InterPro" id="IPR000834">
    <property type="entry name" value="Peptidase_M14"/>
</dbReference>
<feature type="non-terminal residue" evidence="2">
    <location>
        <position position="120"/>
    </location>
</feature>
<sequence length="120" mass="13739">MKHTFILLFLFSFVLGQTVNHKCGIIPEPELILQRDNQNWGYGYDSLLVDLNRWGESPFVTIDSLGATVQNRALWELTISANPESSSNHRIYIHARTHPGEEESFWVTNEIINLLLSDTP</sequence>
<dbReference type="GO" id="GO:0006508">
    <property type="term" value="P:proteolysis"/>
    <property type="evidence" value="ECO:0007669"/>
    <property type="project" value="InterPro"/>
</dbReference>
<dbReference type="GO" id="GO:0008270">
    <property type="term" value="F:zinc ion binding"/>
    <property type="evidence" value="ECO:0007669"/>
    <property type="project" value="InterPro"/>
</dbReference>
<reference evidence="2" key="1">
    <citation type="submission" date="2018-05" db="EMBL/GenBank/DDBJ databases">
        <authorList>
            <person name="Lanie J.A."/>
            <person name="Ng W.-L."/>
            <person name="Kazmierczak K.M."/>
            <person name="Andrzejewski T.M."/>
            <person name="Davidsen T.M."/>
            <person name="Wayne K.J."/>
            <person name="Tettelin H."/>
            <person name="Glass J.I."/>
            <person name="Rusch D."/>
            <person name="Podicherti R."/>
            <person name="Tsui H.-C.T."/>
            <person name="Winkler M.E."/>
        </authorList>
    </citation>
    <scope>NUCLEOTIDE SEQUENCE</scope>
</reference>
<dbReference type="GO" id="GO:0004181">
    <property type="term" value="F:metallocarboxypeptidase activity"/>
    <property type="evidence" value="ECO:0007669"/>
    <property type="project" value="InterPro"/>
</dbReference>